<evidence type="ECO:0000259" key="5">
    <source>
        <dbReference type="PROSITE" id="PS51194"/>
    </source>
</evidence>
<keyword evidence="2" id="KW-0479">Metal-binding</keyword>
<dbReference type="PANTHER" id="PTHR10799">
    <property type="entry name" value="SNF2/RAD54 HELICASE FAMILY"/>
    <property type="match status" value="1"/>
</dbReference>
<dbReference type="InterPro" id="IPR001650">
    <property type="entry name" value="Helicase_C-like"/>
</dbReference>
<evidence type="ECO:0000256" key="2">
    <source>
        <dbReference type="PROSITE-ProRule" id="PRU00325"/>
    </source>
</evidence>
<accession>A0A285VG91</accession>
<dbReference type="Gene3D" id="3.40.50.300">
    <property type="entry name" value="P-loop containing nucleotide triphosphate hydrolases"/>
    <property type="match status" value="1"/>
</dbReference>
<dbReference type="InterPro" id="IPR038718">
    <property type="entry name" value="SNF2-like_sf"/>
</dbReference>
<dbReference type="GO" id="GO:0004386">
    <property type="term" value="F:helicase activity"/>
    <property type="evidence" value="ECO:0007669"/>
    <property type="project" value="UniProtKB-KW"/>
</dbReference>
<dbReference type="InterPro" id="IPR007527">
    <property type="entry name" value="Znf_SWIM"/>
</dbReference>
<dbReference type="InterPro" id="IPR000330">
    <property type="entry name" value="SNF2_N"/>
</dbReference>
<evidence type="ECO:0000256" key="1">
    <source>
        <dbReference type="ARBA" id="ARBA00022801"/>
    </source>
</evidence>
<name>A0A285VG91_9MICO</name>
<dbReference type="EMBL" id="OBQK01000001">
    <property type="protein sequence ID" value="SOC51561.1"/>
    <property type="molecule type" value="Genomic_DNA"/>
</dbReference>
<dbReference type="SMART" id="SM00490">
    <property type="entry name" value="HELICc"/>
    <property type="match status" value="1"/>
</dbReference>
<keyword evidence="7" id="KW-1185">Reference proteome</keyword>
<reference evidence="7" key="1">
    <citation type="submission" date="2017-08" db="EMBL/GenBank/DDBJ databases">
        <authorList>
            <person name="Varghese N."/>
            <person name="Submissions S."/>
        </authorList>
    </citation>
    <scope>NUCLEOTIDE SEQUENCE [LARGE SCALE GENOMIC DNA]</scope>
    <source>
        <strain evidence="7">USBA17B2</strain>
    </source>
</reference>
<dbReference type="SMART" id="SM00487">
    <property type="entry name" value="DEXDc"/>
    <property type="match status" value="1"/>
</dbReference>
<dbReference type="PROSITE" id="PS50966">
    <property type="entry name" value="ZF_SWIM"/>
    <property type="match status" value="1"/>
</dbReference>
<gene>
    <name evidence="6" type="ORF">SAMN05421879_101235</name>
</gene>
<dbReference type="Pfam" id="PF00176">
    <property type="entry name" value="SNF2-rel_dom"/>
    <property type="match status" value="1"/>
</dbReference>
<feature type="domain" description="Helicase ATP-binding" evidence="4">
    <location>
        <begin position="650"/>
        <end position="814"/>
    </location>
</feature>
<dbReference type="SUPFAM" id="SSF52540">
    <property type="entry name" value="P-loop containing nucleoside triphosphate hydrolases"/>
    <property type="match status" value="2"/>
</dbReference>
<keyword evidence="6" id="KW-0067">ATP-binding</keyword>
<dbReference type="CDD" id="cd18793">
    <property type="entry name" value="SF2_C_SNF"/>
    <property type="match status" value="1"/>
</dbReference>
<dbReference type="GO" id="GO:0005524">
    <property type="term" value="F:ATP binding"/>
    <property type="evidence" value="ECO:0007669"/>
    <property type="project" value="InterPro"/>
</dbReference>
<organism evidence="6 7">
    <name type="scientific">Ornithinimicrobium cerasi</name>
    <dbReference type="NCBI Taxonomy" id="2248773"/>
    <lineage>
        <taxon>Bacteria</taxon>
        <taxon>Bacillati</taxon>
        <taxon>Actinomycetota</taxon>
        <taxon>Actinomycetes</taxon>
        <taxon>Micrococcales</taxon>
        <taxon>Ornithinimicrobiaceae</taxon>
        <taxon>Ornithinimicrobium</taxon>
    </lineage>
</organism>
<dbReference type="Pfam" id="PF04434">
    <property type="entry name" value="SWIM"/>
    <property type="match status" value="1"/>
</dbReference>
<dbReference type="PROSITE" id="PS51192">
    <property type="entry name" value="HELICASE_ATP_BIND_1"/>
    <property type="match status" value="1"/>
</dbReference>
<keyword evidence="2" id="KW-0863">Zinc-finger</keyword>
<dbReference type="RefSeq" id="WP_244903617.1">
    <property type="nucleotide sequence ID" value="NZ_OBQK01000001.1"/>
</dbReference>
<sequence length="1103" mass="119262">MPPDLAAASWVLRVSRSDLADAVGIATLTRGEGYAADGRVRTLVTALDGGTLLGTVLGSRRTVYQTIVRRIGADGPGWVGQCSCPVGYDCKHAVAVVVETQRRLSGAGARSGWETALAPLVRAVPGGAAASGDEGASDAAGRGTVALALEVSVGPGLAVGGESARVLLRPVREGRGGRWVRTGVSWRHLSSAWASPEVRPHHRAVVGQLMTVARGSGGHTAWGADQLGLDDLGPVAWPLLQQCVAAGVELVPGTALTAVEVRTDPVTVTLDLSRDGSGALVLRPGLSADPPPQVGGRQFLLGGPPHGVGHLADDGLLSLWPLREPPPPSAVPLLERADPLEVPVEEVPRFLALYRPVLSRVVTLSSADGSVPPLEPTRPTLLLRLTPRPSHQLLLEWAFRYAVPGTPDPSVTTVALDDHGQPRDTEGEAAVTDTVLPVLEQLPGLVDRSARPRPRPYPTVTITGGRTARFVEELLPRLRELSDVEILVEGELPDYGEAEEAPVVRLSTTQGEVEDWFDLHVQVTVGDQQVPFEELFAALARGDEVMLLESGTWFTLDRPELQSLRTLIDEARDLEDGPPRPGKVSVTAYQAGLWEEFLRLGIVEEQDDAWRRSVDGLLQLGGADLGLVQQPAGLRAQLRPYQLEGHRWLSTLWDARLGGVLADDMGLGKTLQALAMITRAEDRGDLAEGPVLVVAPTSVVSTWAEETERFAPHLRVATVTATARRRGSDLATAVGAADVVVTSYTLLRLESEGYEALPWSGVVLDEAQFVKNYRSATYQAVRRVSGPRTFVITGTPLENNLMDLWSMTSLAAPGLFPRPEVFTHRYRRPIEAGDSPEVLDRLRRRLRPFMLRRTKSQVATELPPKIEQTLHVALHPAHQKVYDRHLQRERQRVLGLLEDLDRNRVAIFRALTVLRQLALDPSLVSEEHAGLATSAKISSLVEQLTELAAEGHRALVFSSFTGFLAKVRLALAEAGIGHSYLDGSTRGDVRASRISGFREGDDPVFLISLKAGGFGLTLTEADYVFVLDPWWNPAAEAQAVDRTHRIGQTRPVNVYRMVSTGTIEEKVVALQQRKRDLFATVVDAGEFRAGGISAEDIRDLLDG</sequence>
<dbReference type="InterPro" id="IPR049730">
    <property type="entry name" value="SNF2/RAD54-like_C"/>
</dbReference>
<dbReference type="AlphaFoldDB" id="A0A285VG91"/>
<evidence type="ECO:0000259" key="3">
    <source>
        <dbReference type="PROSITE" id="PS50966"/>
    </source>
</evidence>
<dbReference type="GO" id="GO:0016787">
    <property type="term" value="F:hydrolase activity"/>
    <property type="evidence" value="ECO:0007669"/>
    <property type="project" value="UniProtKB-KW"/>
</dbReference>
<proteinExistence type="predicted"/>
<protein>
    <submittedName>
        <fullName evidence="6">Superfamily II DNA or RNA helicase, SNF2 family</fullName>
    </submittedName>
</protein>
<dbReference type="Proteomes" id="UP000219688">
    <property type="component" value="Unassembled WGS sequence"/>
</dbReference>
<evidence type="ECO:0000313" key="6">
    <source>
        <dbReference type="EMBL" id="SOC51561.1"/>
    </source>
</evidence>
<dbReference type="PROSITE" id="PS51194">
    <property type="entry name" value="HELICASE_CTER"/>
    <property type="match status" value="1"/>
</dbReference>
<feature type="domain" description="Helicase C-terminal" evidence="5">
    <location>
        <begin position="940"/>
        <end position="1101"/>
    </location>
</feature>
<dbReference type="GO" id="GO:0008270">
    <property type="term" value="F:zinc ion binding"/>
    <property type="evidence" value="ECO:0007669"/>
    <property type="project" value="UniProtKB-KW"/>
</dbReference>
<dbReference type="InterPro" id="IPR014001">
    <property type="entry name" value="Helicase_ATP-bd"/>
</dbReference>
<keyword evidence="6" id="KW-0547">Nucleotide-binding</keyword>
<evidence type="ECO:0000259" key="4">
    <source>
        <dbReference type="PROSITE" id="PS51192"/>
    </source>
</evidence>
<evidence type="ECO:0000313" key="7">
    <source>
        <dbReference type="Proteomes" id="UP000219688"/>
    </source>
</evidence>
<keyword evidence="1" id="KW-0378">Hydrolase</keyword>
<dbReference type="Gene3D" id="3.40.50.10810">
    <property type="entry name" value="Tandem AAA-ATPase domain"/>
    <property type="match status" value="1"/>
</dbReference>
<keyword evidence="2" id="KW-0862">Zinc</keyword>
<dbReference type="InterPro" id="IPR027417">
    <property type="entry name" value="P-loop_NTPase"/>
</dbReference>
<feature type="domain" description="SWIM-type" evidence="3">
    <location>
        <begin position="64"/>
        <end position="101"/>
    </location>
</feature>
<dbReference type="Pfam" id="PF00271">
    <property type="entry name" value="Helicase_C"/>
    <property type="match status" value="1"/>
</dbReference>
<keyword evidence="6" id="KW-0347">Helicase</keyword>